<keyword evidence="8" id="KW-0769">Symport</keyword>
<reference evidence="9 10" key="1">
    <citation type="submission" date="2017-06" db="EMBL/GenBank/DDBJ databases">
        <authorList>
            <person name="Kim H.J."/>
            <person name="Triplett B.A."/>
        </authorList>
    </citation>
    <scope>NUCLEOTIDE SEQUENCE [LARGE SCALE GENOMIC DNA]</scope>
    <source>
        <strain evidence="9 10">DSM 19307</strain>
    </source>
</reference>
<feature type="transmembrane region" description="Helical" evidence="8">
    <location>
        <begin position="518"/>
        <end position="541"/>
    </location>
</feature>
<evidence type="ECO:0000256" key="1">
    <source>
        <dbReference type="ARBA" id="ARBA00004651"/>
    </source>
</evidence>
<evidence type="ECO:0000256" key="8">
    <source>
        <dbReference type="RuleBase" id="RU363064"/>
    </source>
</evidence>
<dbReference type="Proteomes" id="UP000198393">
    <property type="component" value="Unassembled WGS sequence"/>
</dbReference>
<keyword evidence="3 8" id="KW-0813">Transport</keyword>
<dbReference type="RefSeq" id="WP_089357518.1">
    <property type="nucleotide sequence ID" value="NZ_FZPD01000004.1"/>
</dbReference>
<dbReference type="GO" id="GO:0005886">
    <property type="term" value="C:plasma membrane"/>
    <property type="evidence" value="ECO:0007669"/>
    <property type="project" value="UniProtKB-SubCell"/>
</dbReference>
<feature type="transmembrane region" description="Helical" evidence="8">
    <location>
        <begin position="20"/>
        <end position="38"/>
    </location>
</feature>
<dbReference type="PRINTS" id="PR00175">
    <property type="entry name" value="NAALASMPORT"/>
</dbReference>
<accession>A0A239KR07</accession>
<dbReference type="NCBIfam" id="TIGR00835">
    <property type="entry name" value="agcS"/>
    <property type="match status" value="1"/>
</dbReference>
<feature type="transmembrane region" description="Helical" evidence="8">
    <location>
        <begin position="464"/>
        <end position="484"/>
    </location>
</feature>
<name>A0A239KR07_EKHLU</name>
<evidence type="ECO:0000256" key="5">
    <source>
        <dbReference type="ARBA" id="ARBA00022692"/>
    </source>
</evidence>
<feature type="transmembrane region" description="Helical" evidence="8">
    <location>
        <begin position="156"/>
        <end position="174"/>
    </location>
</feature>
<keyword evidence="6 8" id="KW-1133">Transmembrane helix</keyword>
<organism evidence="9 10">
    <name type="scientific">Ekhidna lutea</name>
    <dbReference type="NCBI Taxonomy" id="447679"/>
    <lineage>
        <taxon>Bacteria</taxon>
        <taxon>Pseudomonadati</taxon>
        <taxon>Bacteroidota</taxon>
        <taxon>Cytophagia</taxon>
        <taxon>Cytophagales</taxon>
        <taxon>Reichenbachiellaceae</taxon>
        <taxon>Ekhidna</taxon>
    </lineage>
</organism>
<keyword evidence="10" id="KW-1185">Reference proteome</keyword>
<feature type="transmembrane region" description="Helical" evidence="8">
    <location>
        <begin position="491"/>
        <end position="512"/>
    </location>
</feature>
<gene>
    <name evidence="9" type="ORF">SAMN05421640_2841</name>
</gene>
<protein>
    <submittedName>
        <fullName evidence="9">Alanine or glycine:cation symporter, AGCS family</fullName>
    </submittedName>
</protein>
<dbReference type="GO" id="GO:0005283">
    <property type="term" value="F:amino acid:sodium symporter activity"/>
    <property type="evidence" value="ECO:0007669"/>
    <property type="project" value="InterPro"/>
</dbReference>
<keyword evidence="7 8" id="KW-0472">Membrane</keyword>
<comment type="similarity">
    <text evidence="2 8">Belongs to the alanine or glycine:cation symporter (AGCS) (TC 2.A.25) family.</text>
</comment>
<dbReference type="AlphaFoldDB" id="A0A239KR07"/>
<keyword evidence="4 8" id="KW-1003">Cell membrane</keyword>
<feature type="transmembrane region" description="Helical" evidence="8">
    <location>
        <begin position="249"/>
        <end position="276"/>
    </location>
</feature>
<dbReference type="Pfam" id="PF01235">
    <property type="entry name" value="Na_Ala_symp"/>
    <property type="match status" value="1"/>
</dbReference>
<keyword evidence="5 8" id="KW-0812">Transmembrane</keyword>
<feature type="transmembrane region" description="Helical" evidence="8">
    <location>
        <begin position="194"/>
        <end position="211"/>
    </location>
</feature>
<evidence type="ECO:0000256" key="3">
    <source>
        <dbReference type="ARBA" id="ARBA00022448"/>
    </source>
</evidence>
<evidence type="ECO:0000313" key="10">
    <source>
        <dbReference type="Proteomes" id="UP000198393"/>
    </source>
</evidence>
<proteinExistence type="inferred from homology"/>
<feature type="transmembrane region" description="Helical" evidence="8">
    <location>
        <begin position="318"/>
        <end position="339"/>
    </location>
</feature>
<dbReference type="InterPro" id="IPR001463">
    <property type="entry name" value="Na/Ala_symport"/>
</dbReference>
<evidence type="ECO:0000256" key="6">
    <source>
        <dbReference type="ARBA" id="ARBA00022989"/>
    </source>
</evidence>
<sequence>MRELNEILNQIDGAIGGSSWFVYLLLGTGLFFTIYLKFPQIRYFRFALRVVKGKFDKADDEGDASHFQALATALSGTVGTGNIGGVALAVHLGGPAALFWMLVTAMLGMTTKFVEVTLSHKYREKVGDGISGGPMYYMKKRLNITTKSGKVIKTGYFMGGLFAIATIMSSFGTGNLPQINNIANSVFTTFGVEQWITGAVLAVLLAAVILGGIKRIVKVTEKIVPFMAVVYLLGALSVIFYNAENIFPSILAIFGDVFTGSAAMGGFLGANLAFAFNRGVNRGLFSNEAGQGSAPIAHSAARAHEPVSEGMVAILEPFIDTIIICTITGLVLLSSGAWAKKYENEIQYSDIVVLADVYDEADEDDKRTVRNHMIQKESVPLFSGNLNVEEGIVQNGVTIIAAESFAENVKIRRGDKLYSGTINVLNGSIAGDSDVTIIGKSLLHSAPLTTVAFNEGYFGDYGKYIVSIGLILFAFSTAISWSYYGGRATTYLFGTKYIIVYKIIYVAGFFVASFADTTIIWTLANITIALMTIPNLIGILIMHREMKQTVGDYWKDFKLEWPNEKTPE</sequence>
<evidence type="ECO:0000313" key="9">
    <source>
        <dbReference type="EMBL" id="SNT20460.1"/>
    </source>
</evidence>
<dbReference type="OrthoDB" id="9804874at2"/>
<evidence type="ECO:0000256" key="7">
    <source>
        <dbReference type="ARBA" id="ARBA00023136"/>
    </source>
</evidence>
<dbReference type="EMBL" id="FZPD01000004">
    <property type="protein sequence ID" value="SNT20460.1"/>
    <property type="molecule type" value="Genomic_DNA"/>
</dbReference>
<comment type="subcellular location">
    <subcellularLocation>
        <location evidence="1 8">Cell membrane</location>
        <topology evidence="1 8">Multi-pass membrane protein</topology>
    </subcellularLocation>
</comment>
<evidence type="ECO:0000256" key="4">
    <source>
        <dbReference type="ARBA" id="ARBA00022475"/>
    </source>
</evidence>
<feature type="transmembrane region" description="Helical" evidence="8">
    <location>
        <begin position="223"/>
        <end position="243"/>
    </location>
</feature>
<dbReference type="PANTHER" id="PTHR30330:SF3">
    <property type="entry name" value="TRANSCRIPTIONAL REGULATOR, LRP FAMILY"/>
    <property type="match status" value="1"/>
</dbReference>
<evidence type="ECO:0000256" key="2">
    <source>
        <dbReference type="ARBA" id="ARBA00009261"/>
    </source>
</evidence>
<dbReference type="PANTHER" id="PTHR30330">
    <property type="entry name" value="AGSS FAMILY TRANSPORTER, SODIUM-ALANINE"/>
    <property type="match status" value="1"/>
</dbReference>